<feature type="chain" id="PRO_5015623046" description="Lipoprotein" evidence="1">
    <location>
        <begin position="20"/>
        <end position="118"/>
    </location>
</feature>
<proteinExistence type="predicted"/>
<organism evidence="2 3">
    <name type="scientific">Pseudomonas putida</name>
    <name type="common">Arthrobacter siderocapsulatus</name>
    <dbReference type="NCBI Taxonomy" id="303"/>
    <lineage>
        <taxon>Bacteria</taxon>
        <taxon>Pseudomonadati</taxon>
        <taxon>Pseudomonadota</taxon>
        <taxon>Gammaproteobacteria</taxon>
        <taxon>Pseudomonadales</taxon>
        <taxon>Pseudomonadaceae</taxon>
        <taxon>Pseudomonas</taxon>
    </lineage>
</organism>
<gene>
    <name evidence="2" type="ORF">BGP80_15875</name>
</gene>
<feature type="signal peptide" evidence="1">
    <location>
        <begin position="1"/>
        <end position="19"/>
    </location>
</feature>
<reference evidence="2 3" key="1">
    <citation type="submission" date="2016-08" db="EMBL/GenBank/DDBJ databases">
        <authorList>
            <person name="Seilhamer J.J."/>
        </authorList>
    </citation>
    <scope>NUCLEOTIDE SEQUENCE [LARGE SCALE GENOMIC DNA]</scope>
    <source>
        <strain evidence="2 3">KT-27</strain>
    </source>
</reference>
<reference evidence="2 3" key="2">
    <citation type="submission" date="2018-03" db="EMBL/GenBank/DDBJ databases">
        <title>Draft genome of Pseudomonas putida strain KT-27.</title>
        <authorList>
            <person name="Yoshizawa S."/>
            <person name="Khan N.H."/>
            <person name="Nishimura M."/>
            <person name="Chiura H.X."/>
            <person name="Ogura Y."/>
            <person name="Hayashi T."/>
            <person name="Kogure K."/>
        </authorList>
    </citation>
    <scope>NUCLEOTIDE SEQUENCE [LARGE SCALE GENOMIC DNA]</scope>
    <source>
        <strain evidence="2 3">KT-27</strain>
    </source>
</reference>
<comment type="caution">
    <text evidence="2">The sequence shown here is derived from an EMBL/GenBank/DDBJ whole genome shotgun (WGS) entry which is preliminary data.</text>
</comment>
<dbReference type="Proteomes" id="UP000237194">
    <property type="component" value="Unassembled WGS sequence"/>
</dbReference>
<protein>
    <recommendedName>
        <fullName evidence="4">Lipoprotein</fullName>
    </recommendedName>
</protein>
<evidence type="ECO:0000313" key="3">
    <source>
        <dbReference type="Proteomes" id="UP000237194"/>
    </source>
</evidence>
<name>A0A2S3WEF7_PSEPU</name>
<evidence type="ECO:0008006" key="4">
    <source>
        <dbReference type="Google" id="ProtNLM"/>
    </source>
</evidence>
<keyword evidence="1" id="KW-0732">Signal</keyword>
<dbReference type="EMBL" id="MIND01000018">
    <property type="protein sequence ID" value="POF89357.1"/>
    <property type="molecule type" value="Genomic_DNA"/>
</dbReference>
<accession>A0A2S3WEF7</accession>
<evidence type="ECO:0000256" key="1">
    <source>
        <dbReference type="SAM" id="SignalP"/>
    </source>
</evidence>
<dbReference type="PROSITE" id="PS51257">
    <property type="entry name" value="PROKAR_LIPOPROTEIN"/>
    <property type="match status" value="1"/>
</dbReference>
<evidence type="ECO:0000313" key="2">
    <source>
        <dbReference type="EMBL" id="POF89357.1"/>
    </source>
</evidence>
<dbReference type="AlphaFoldDB" id="A0A2S3WEF7"/>
<sequence>MRILIAALGVVMLAGCASVGDTRSNPALLVLQSSKQPKQAAECIRDAWQNTTVLGASVGGVLQSSGERYSVLAPDVQAPLHLVDITPTPGGSRISYHFYRTWQSPLERVPDAVRSCAG</sequence>